<feature type="compositionally biased region" description="Basic and acidic residues" evidence="1">
    <location>
        <begin position="377"/>
        <end position="397"/>
    </location>
</feature>
<feature type="compositionally biased region" description="Polar residues" evidence="1">
    <location>
        <begin position="239"/>
        <end position="249"/>
    </location>
</feature>
<dbReference type="InterPro" id="IPR013783">
    <property type="entry name" value="Ig-like_fold"/>
</dbReference>
<protein>
    <recommendedName>
        <fullName evidence="3">Abnormal spindle-like microcephaly-associated protein ASH domain-containing protein</fullName>
    </recommendedName>
</protein>
<feature type="region of interest" description="Disordered" evidence="1">
    <location>
        <begin position="239"/>
        <end position="269"/>
    </location>
</feature>
<feature type="region of interest" description="Disordered" evidence="1">
    <location>
        <begin position="328"/>
        <end position="397"/>
    </location>
</feature>
<organism evidence="2">
    <name type="scientific">Cuerna arida</name>
    <dbReference type="NCBI Taxonomy" id="1464854"/>
    <lineage>
        <taxon>Eukaryota</taxon>
        <taxon>Metazoa</taxon>
        <taxon>Ecdysozoa</taxon>
        <taxon>Arthropoda</taxon>
        <taxon>Hexapoda</taxon>
        <taxon>Insecta</taxon>
        <taxon>Pterygota</taxon>
        <taxon>Neoptera</taxon>
        <taxon>Paraneoptera</taxon>
        <taxon>Hemiptera</taxon>
        <taxon>Auchenorrhyncha</taxon>
        <taxon>Membracoidea</taxon>
        <taxon>Cicadellidae</taxon>
        <taxon>Cicadellinae</taxon>
        <taxon>Proconiini</taxon>
        <taxon>Cuerna</taxon>
    </lineage>
</organism>
<feature type="compositionally biased region" description="Basic and acidic residues" evidence="1">
    <location>
        <begin position="329"/>
        <end position="338"/>
    </location>
</feature>
<sequence length="430" mass="47647">TKLKKKESGPLADVFIDPADVEVTEDDLRSAESWLLKYMEPQTRTETLYCMLETELGNSTRRKETLECVVVCPMVAPTVVLSSSACLDFGPRALGSTSKMKAQITNISFFDAPVRLSTLNPVGQFTCPAPLETTLKINGESLELPPEHILSVPILFMPTLSSKIIERFEVRSETTILNLQAKGEGVTPSFTFNPDREVFSLTSGSGKKADFVITIENTCTAPLNFQFKKKYLREGSSLPTIAIPSSPQSPAGKDKQKSKPKKEKKTDSDFQTLTPELVNCLDNEFTDINEDHMAEPVFKILEIDEKFDISVGEVKKIIIRFTPPLSIKSETDQNDRKSKGTPSGKSKKDKEITSGNKKKSVKSESIDTGYTAKANKKKGDVTKKDRAVSEKSVGKEKEIPSKKLFAVKYEVLISASQKVKDWVFIGTVKK</sequence>
<dbReference type="Gene3D" id="2.60.40.10">
    <property type="entry name" value="Immunoglobulins"/>
    <property type="match status" value="1"/>
</dbReference>
<evidence type="ECO:0008006" key="3">
    <source>
        <dbReference type="Google" id="ProtNLM"/>
    </source>
</evidence>
<dbReference type="EMBL" id="GECZ01024020">
    <property type="protein sequence ID" value="JAS45749.1"/>
    <property type="molecule type" value="Transcribed_RNA"/>
</dbReference>
<gene>
    <name evidence="2" type="ORF">g.17000</name>
</gene>
<reference evidence="2" key="1">
    <citation type="submission" date="2015-11" db="EMBL/GenBank/DDBJ databases">
        <title>De novo transcriptome assembly of four potential Pierce s Disease insect vectors from Arizona vineyards.</title>
        <authorList>
            <person name="Tassone E.E."/>
        </authorList>
    </citation>
    <scope>NUCLEOTIDE SEQUENCE</scope>
</reference>
<evidence type="ECO:0000256" key="1">
    <source>
        <dbReference type="SAM" id="MobiDB-lite"/>
    </source>
</evidence>
<feature type="non-terminal residue" evidence="2">
    <location>
        <position position="1"/>
    </location>
</feature>
<name>A0A1B6F658_9HEMI</name>
<accession>A0A1B6F658</accession>
<proteinExistence type="predicted"/>
<evidence type="ECO:0000313" key="2">
    <source>
        <dbReference type="EMBL" id="JAS45749.1"/>
    </source>
</evidence>
<dbReference type="AlphaFoldDB" id="A0A1B6F658"/>